<evidence type="ECO:0000313" key="34">
    <source>
        <dbReference type="EMBL" id="QAV40181.1"/>
    </source>
</evidence>
<dbReference type="EMBL" id="MK388134">
    <property type="protein sequence ID" value="QAV41364.1"/>
    <property type="molecule type" value="Genomic_DNA"/>
</dbReference>
<dbReference type="EMBL" id="MK388126">
    <property type="protein sequence ID" value="QAV40012.1"/>
    <property type="molecule type" value="Genomic_DNA"/>
</dbReference>
<feature type="transmembrane region" description="Helical" evidence="1">
    <location>
        <begin position="20"/>
        <end position="38"/>
    </location>
</feature>
<dbReference type="InterPro" id="IPR001304">
    <property type="entry name" value="C-type_lectin-like"/>
</dbReference>
<dbReference type="EMBL" id="MK388097">
    <property type="protein sequence ID" value="QAV35111.1"/>
    <property type="molecule type" value="Genomic_DNA"/>
</dbReference>
<dbReference type="Proteomes" id="UP000294249">
    <property type="component" value="Segment"/>
</dbReference>
<dbReference type="Proteomes" id="UP000291100">
    <property type="component" value="Genome"/>
</dbReference>
<keyword evidence="1" id="KW-0812">Transmembrane</keyword>
<proteinExistence type="predicted"/>
<dbReference type="EMBL" id="MK388135">
    <property type="protein sequence ID" value="QAV41533.1"/>
    <property type="molecule type" value="Genomic_DNA"/>
</dbReference>
<dbReference type="EMBL" id="MK388102">
    <property type="protein sequence ID" value="QAV35956.1"/>
    <property type="molecule type" value="Genomic_DNA"/>
</dbReference>
<dbReference type="EMBL" id="MK388144">
    <property type="protein sequence ID" value="QAV43054.1"/>
    <property type="molecule type" value="Genomic_DNA"/>
</dbReference>
<dbReference type="EMBL" id="MK388127">
    <property type="protein sequence ID" value="QAV40181.1"/>
    <property type="molecule type" value="Genomic_DNA"/>
</dbReference>
<dbReference type="Proteomes" id="UP000291454">
    <property type="component" value="Genome"/>
</dbReference>
<dbReference type="EMBL" id="MK388094">
    <property type="protein sequence ID" value="QAV34604.1"/>
    <property type="molecule type" value="Genomic_DNA"/>
</dbReference>
<evidence type="ECO:0000313" key="15">
    <source>
        <dbReference type="EMBL" id="QAV36463.1"/>
    </source>
</evidence>
<dbReference type="Proteomes" id="UP000291628">
    <property type="component" value="Segment"/>
</dbReference>
<dbReference type="EMBL" id="MK388114">
    <property type="protein sequence ID" value="QAV37984.1"/>
    <property type="molecule type" value="Genomic_DNA"/>
</dbReference>
<evidence type="ECO:0000256" key="1">
    <source>
        <dbReference type="SAM" id="Phobius"/>
    </source>
</evidence>
<dbReference type="Proteomes" id="UP000291093">
    <property type="component" value="Segment"/>
</dbReference>
<keyword evidence="1" id="KW-1133">Transmembrane helix</keyword>
<evidence type="ECO:0000313" key="48">
    <source>
        <dbReference type="EMBL" id="QCO69387.1"/>
    </source>
</evidence>
<evidence type="ECO:0000313" key="39">
    <source>
        <dbReference type="EMBL" id="QAV41702.1"/>
    </source>
</evidence>
<evidence type="ECO:0000313" key="10">
    <source>
        <dbReference type="EMBL" id="QAV35111.1"/>
    </source>
</evidence>
<evidence type="ECO:0000313" key="53">
    <source>
        <dbReference type="Proteomes" id="UP000291087"/>
    </source>
</evidence>
<dbReference type="EMBL" id="MK388130">
    <property type="protein sequence ID" value="QAV40688.1"/>
    <property type="molecule type" value="Genomic_DNA"/>
</dbReference>
<dbReference type="Proteomes" id="UP000291608">
    <property type="component" value="Segment"/>
</dbReference>
<dbReference type="EMBL" id="MK388118">
    <property type="protein sequence ID" value="QAV38660.1"/>
    <property type="molecule type" value="Genomic_DNA"/>
</dbReference>
<dbReference type="Proteomes" id="UP000293333">
    <property type="component" value="Segment"/>
</dbReference>
<evidence type="ECO:0000313" key="23">
    <source>
        <dbReference type="EMBL" id="QAV38322.1"/>
    </source>
</evidence>
<dbReference type="Proteomes" id="UP000292450">
    <property type="component" value="Segment"/>
</dbReference>
<accession>E2CZL1</accession>
<dbReference type="EMBL" id="MK388143">
    <property type="protein sequence ID" value="QAV42885.1"/>
    <property type="molecule type" value="Genomic_DNA"/>
</dbReference>
<name>E2CZL1_9POXV</name>
<dbReference type="EMBL" id="MK388108">
    <property type="protein sequence ID" value="QAV36970.1"/>
    <property type="molecule type" value="Genomic_DNA"/>
</dbReference>
<evidence type="ECO:0000313" key="18">
    <source>
        <dbReference type="EMBL" id="QAV37308.1"/>
    </source>
</evidence>
<dbReference type="EMBL" id="MK388117">
    <property type="protein sequence ID" value="QAV38491.1"/>
    <property type="molecule type" value="Genomic_DNA"/>
</dbReference>
<dbReference type="EMBL" id="MK388119">
    <property type="protein sequence ID" value="QAV38829.1"/>
    <property type="molecule type" value="Genomic_DNA"/>
</dbReference>
<reference evidence="48 54" key="5">
    <citation type="submission" date="2019-04" db="EMBL/GenBank/DDBJ databases">
        <title>Identification of a recombinant Myxoma virus infecting Iberian hare.</title>
        <authorList>
            <person name="Agueda-Pinto A."/>
            <person name="Lemos de Matos A."/>
            <person name="Abrantes M."/>
            <person name="Kraberger S."/>
            <person name="Gortazar C."/>
            <person name="McFadden G."/>
            <person name="Varsani A."/>
            <person name="Esteves P.J."/>
        </authorList>
    </citation>
    <scope>NUCLEOTIDE SEQUENCE [LARGE SCALE GENOMIC DNA]</scope>
    <source>
        <strain evidence="48">Toledo</strain>
    </source>
</reference>
<evidence type="ECO:0000313" key="31">
    <source>
        <dbReference type="EMBL" id="QAV39674.1"/>
    </source>
</evidence>
<dbReference type="Proteomes" id="UP000292368">
    <property type="component" value="Segment"/>
</dbReference>
<evidence type="ECO:0000313" key="30">
    <source>
        <dbReference type="EMBL" id="QAV39505.1"/>
    </source>
</evidence>
<dbReference type="InterPro" id="IPR016186">
    <property type="entry name" value="C-type_lectin-like/link_sf"/>
</dbReference>
<dbReference type="Proteomes" id="UP000291149">
    <property type="component" value="Segment"/>
</dbReference>
<evidence type="ECO:0000313" key="12">
    <source>
        <dbReference type="EMBL" id="QAV35449.1"/>
    </source>
</evidence>
<dbReference type="Proteomes" id="UP000292929">
    <property type="component" value="Segment"/>
</dbReference>
<dbReference type="EMBL" id="MK388093">
    <property type="protein sequence ID" value="QAV34435.1"/>
    <property type="molecule type" value="Genomic_DNA"/>
</dbReference>
<dbReference type="Proteomes" id="UP000293088">
    <property type="component" value="Segment"/>
</dbReference>
<dbReference type="EMBL" id="MK388133">
    <property type="protein sequence ID" value="QAV41195.1"/>
    <property type="molecule type" value="Genomic_DNA"/>
</dbReference>
<dbReference type="EMBL" id="MK388137">
    <property type="protein sequence ID" value="QAV41871.1"/>
    <property type="molecule type" value="Genomic_DNA"/>
</dbReference>
<dbReference type="Proteomes" id="UP000293298">
    <property type="component" value="Segment"/>
</dbReference>
<dbReference type="Proteomes" id="UP000291891">
    <property type="component" value="Segment"/>
</dbReference>
<dbReference type="GeneID" id="932067"/>
<dbReference type="EMBL" id="EU552530">
    <property type="protein sequence ID" value="ACB28745.1"/>
    <property type="molecule type" value="Genomic_DNA"/>
</dbReference>
<protein>
    <submittedName>
        <fullName evidence="4">M122R</fullName>
    </submittedName>
</protein>
<dbReference type="Proteomes" id="UP000293723">
    <property type="component" value="Segment"/>
</dbReference>
<dbReference type="Proteomes" id="UP000294984">
    <property type="component" value="Genome"/>
</dbReference>
<keyword evidence="1" id="KW-0472">Membrane</keyword>
<organism evidence="4 50">
    <name type="scientific">Myxoma virus</name>
    <dbReference type="NCBI Taxonomy" id="10273"/>
    <lineage>
        <taxon>Viruses</taxon>
        <taxon>Varidnaviria</taxon>
        <taxon>Bamfordvirae</taxon>
        <taxon>Nucleocytoviricota</taxon>
        <taxon>Pokkesviricetes</taxon>
        <taxon>Chitovirales</taxon>
        <taxon>Poxviridae</taxon>
        <taxon>Chordopoxvirinae</taxon>
        <taxon>Leporipoxvirus</taxon>
        <taxon>Leporipoxvirus myxoma</taxon>
    </lineage>
</organism>
<dbReference type="EMBL" id="MK388138">
    <property type="protein sequence ID" value="QAV42040.1"/>
    <property type="molecule type" value="Genomic_DNA"/>
</dbReference>
<evidence type="ECO:0000313" key="36">
    <source>
        <dbReference type="EMBL" id="QAV41195.1"/>
    </source>
</evidence>
<dbReference type="Proteomes" id="UP000291566">
    <property type="component" value="Segment"/>
</dbReference>
<evidence type="ECO:0000313" key="29">
    <source>
        <dbReference type="EMBL" id="QAV39336.1"/>
    </source>
</evidence>
<evidence type="ECO:0000313" key="9">
    <source>
        <dbReference type="EMBL" id="QAV34942.1"/>
    </source>
</evidence>
<dbReference type="OrthoDB" id="15472at10239"/>
<evidence type="ECO:0000313" key="37">
    <source>
        <dbReference type="EMBL" id="QAV41364.1"/>
    </source>
</evidence>
<evidence type="ECO:0000313" key="46">
    <source>
        <dbReference type="EMBL" id="QAV42885.1"/>
    </source>
</evidence>
<dbReference type="EMBL" id="MK388099">
    <property type="protein sequence ID" value="QAV35449.1"/>
    <property type="molecule type" value="Genomic_DNA"/>
</dbReference>
<evidence type="ECO:0000313" key="43">
    <source>
        <dbReference type="EMBL" id="QAV42378.1"/>
    </source>
</evidence>
<dbReference type="Proteomes" id="UP000292684">
    <property type="component" value="Segment"/>
</dbReference>
<dbReference type="EMBL" id="MK388107">
    <property type="protein sequence ID" value="QAV36801.1"/>
    <property type="molecule type" value="Genomic_DNA"/>
</dbReference>
<dbReference type="Proteomes" id="UP000292598">
    <property type="component" value="Segment"/>
</dbReference>
<evidence type="ECO:0000313" key="3">
    <source>
        <dbReference type="EMBL" id="ACB28745.1"/>
    </source>
</evidence>
<dbReference type="Proteomes" id="UP000294127">
    <property type="component" value="Segment"/>
</dbReference>
<dbReference type="Proteomes" id="UP000294008">
    <property type="component" value="Genome"/>
</dbReference>
<dbReference type="Proteomes" id="UP000293991">
    <property type="component" value="Segment"/>
</dbReference>
<feature type="domain" description="C-type lectin" evidence="2">
    <location>
        <begin position="66"/>
        <end position="168"/>
    </location>
</feature>
<dbReference type="EMBL" id="MK388122">
    <property type="protein sequence ID" value="QAV39336.1"/>
    <property type="molecule type" value="Genomic_DNA"/>
</dbReference>
<evidence type="ECO:0000313" key="40">
    <source>
        <dbReference type="EMBL" id="QAV41871.1"/>
    </source>
</evidence>
<evidence type="ECO:0000313" key="8">
    <source>
        <dbReference type="EMBL" id="QAV34773.1"/>
    </source>
</evidence>
<dbReference type="Proteomes" id="UP000293753">
    <property type="component" value="Genome"/>
</dbReference>
<dbReference type="KEGG" id="vg:932067"/>
<dbReference type="Proteomes" id="UP000158288">
    <property type="component" value="Segment"/>
</dbReference>
<dbReference type="EMBL" id="MK388125">
    <property type="protein sequence ID" value="QAV39843.1"/>
    <property type="molecule type" value="Genomic_DNA"/>
</dbReference>
<dbReference type="Proteomes" id="UP000291978">
    <property type="component" value="Segment"/>
</dbReference>
<dbReference type="Proteomes" id="UP000292406">
    <property type="component" value="Segment"/>
</dbReference>
<evidence type="ECO:0000313" key="35">
    <source>
        <dbReference type="EMBL" id="QAV40350.1"/>
    </source>
</evidence>
<dbReference type="Gene3D" id="3.10.100.10">
    <property type="entry name" value="Mannose-Binding Protein A, subunit A"/>
    <property type="match status" value="1"/>
</dbReference>
<dbReference type="EMBL" id="MK388132">
    <property type="protein sequence ID" value="QAV41026.1"/>
    <property type="molecule type" value="Genomic_DNA"/>
</dbReference>
<dbReference type="EMBL" id="MK388111">
    <property type="protein sequence ID" value="QAV37477.1"/>
    <property type="molecule type" value="Genomic_DNA"/>
</dbReference>
<evidence type="ECO:0000313" key="20">
    <source>
        <dbReference type="EMBL" id="QAV37646.1"/>
    </source>
</evidence>
<evidence type="ECO:0000313" key="6">
    <source>
        <dbReference type="EMBL" id="QAV34435.1"/>
    </source>
</evidence>
<dbReference type="Proteomes" id="UP000291627">
    <property type="component" value="Segment"/>
</dbReference>
<dbReference type="Proteomes" id="UP000291211">
    <property type="component" value="Genome"/>
</dbReference>
<dbReference type="Proteomes" id="UP000292524">
    <property type="component" value="Genome"/>
</dbReference>
<evidence type="ECO:0000313" key="26">
    <source>
        <dbReference type="EMBL" id="QAV38829.1"/>
    </source>
</evidence>
<dbReference type="EMBL" id="MK388140">
    <property type="protein sequence ID" value="QAV42378.1"/>
    <property type="molecule type" value="Genomic_DNA"/>
</dbReference>
<dbReference type="EMBL" id="MK388104">
    <property type="protein sequence ID" value="QAV36294.1"/>
    <property type="molecule type" value="Genomic_DNA"/>
</dbReference>
<dbReference type="EMBL" id="MK388110">
    <property type="protein sequence ID" value="QAV37308.1"/>
    <property type="molecule type" value="Genomic_DNA"/>
</dbReference>
<dbReference type="Proteomes" id="UP000293069">
    <property type="component" value="Segment"/>
</dbReference>
<evidence type="ECO:0000313" key="14">
    <source>
        <dbReference type="EMBL" id="QAV36294.1"/>
    </source>
</evidence>
<evidence type="ECO:0000313" key="52">
    <source>
        <dbReference type="Proteomes" id="UP000291083"/>
    </source>
</evidence>
<sequence length="172" mass="19658">MKTLNRQTVGKIKKMSTPAAIFMIISTIVSGIGTVLRYKDDLFPNACDRGWMSYDNYCYLNTKIQLSVYGGAVLCANHKARIPKANFRHLKVISLTYGRDFWVSLTKQKDGRWIDINTNKTVNMDSSRELAEIKKKNTGATDASCYVYKLNGIQEILCNVVNYVICMKRFYK</sequence>
<evidence type="ECO:0000313" key="41">
    <source>
        <dbReference type="EMBL" id="QAV42040.1"/>
    </source>
</evidence>
<dbReference type="Proteomes" id="UP000294048">
    <property type="component" value="Segment"/>
</dbReference>
<dbReference type="EMBL" id="MK388131">
    <property type="protein sequence ID" value="QAV40857.1"/>
    <property type="molecule type" value="Genomic_DNA"/>
</dbReference>
<dbReference type="Proteomes" id="UP000293947">
    <property type="component" value="Genome"/>
</dbReference>
<evidence type="ECO:0000313" key="27">
    <source>
        <dbReference type="EMBL" id="QAV38998.1"/>
    </source>
</evidence>
<dbReference type="EMBL" id="MK388105">
    <property type="protein sequence ID" value="QAV36463.1"/>
    <property type="molecule type" value="Genomic_DNA"/>
</dbReference>
<dbReference type="Proteomes" id="UP000293687">
    <property type="component" value="Segment"/>
</dbReference>
<evidence type="ECO:0000313" key="21">
    <source>
        <dbReference type="EMBL" id="QAV37984.1"/>
    </source>
</evidence>
<dbReference type="EMBL" id="MK836424">
    <property type="protein sequence ID" value="QCO69387.1"/>
    <property type="molecule type" value="Genomic_DNA"/>
</dbReference>
<dbReference type="EMBL" id="MK388128">
    <property type="protein sequence ID" value="QAV40350.1"/>
    <property type="molecule type" value="Genomic_DNA"/>
</dbReference>
<dbReference type="Proteomes" id="UP000293894">
    <property type="component" value="Genome"/>
</dbReference>
<evidence type="ECO:0000259" key="2">
    <source>
        <dbReference type="Pfam" id="PF00059"/>
    </source>
</evidence>
<dbReference type="Proteomes" id="UP000293155">
    <property type="component" value="Genome"/>
</dbReference>
<dbReference type="Pfam" id="PF00059">
    <property type="entry name" value="Lectin_C"/>
    <property type="match status" value="1"/>
</dbReference>
<evidence type="ECO:0000313" key="54">
    <source>
        <dbReference type="Proteomes" id="UP000299834"/>
    </source>
</evidence>
<evidence type="ECO:0000313" key="50">
    <source>
        <dbReference type="Proteomes" id="UP000158288"/>
    </source>
</evidence>
<evidence type="ECO:0000313" key="13">
    <source>
        <dbReference type="EMBL" id="QAV35618.1"/>
    </source>
</evidence>
<dbReference type="Proteomes" id="UP000299834">
    <property type="component" value="Segment"/>
</dbReference>
<dbReference type="EMBL" id="MK388121">
    <property type="protein sequence ID" value="QAV39167.1"/>
    <property type="molecule type" value="Genomic_DNA"/>
</dbReference>
<dbReference type="RefSeq" id="NP_051836.1">
    <property type="nucleotide sequence ID" value="NC_001132.2"/>
</dbReference>
<dbReference type="Proteomes" id="UP000293058">
    <property type="component" value="Genome"/>
</dbReference>
<evidence type="ECO:0000313" key="33">
    <source>
        <dbReference type="EMBL" id="QAV40012.1"/>
    </source>
</evidence>
<dbReference type="EMBL" id="MK388142">
    <property type="protein sequence ID" value="QAV42716.1"/>
    <property type="molecule type" value="Genomic_DNA"/>
</dbReference>
<dbReference type="EMBL" id="MK388101">
    <property type="protein sequence ID" value="QAV35787.1"/>
    <property type="molecule type" value="Genomic_DNA"/>
</dbReference>
<evidence type="ECO:0000313" key="25">
    <source>
        <dbReference type="EMBL" id="QAV38660.1"/>
    </source>
</evidence>
<dbReference type="EMBL" id="MK388139">
    <property type="protein sequence ID" value="QAV42209.1"/>
    <property type="molecule type" value="Genomic_DNA"/>
</dbReference>
<dbReference type="EMBL" id="MK388100">
    <property type="protein sequence ID" value="QAV35618.1"/>
    <property type="molecule type" value="Genomic_DNA"/>
</dbReference>
<dbReference type="Proteomes" id="UP000294116">
    <property type="component" value="Genome"/>
</dbReference>
<dbReference type="Proteomes" id="UP000291087">
    <property type="component" value="Segment"/>
</dbReference>
<dbReference type="EMBL" id="MK388116">
    <property type="protein sequence ID" value="QAV38322.1"/>
    <property type="molecule type" value="Genomic_DNA"/>
</dbReference>
<evidence type="ECO:0000313" key="28">
    <source>
        <dbReference type="EMBL" id="QAV39167.1"/>
    </source>
</evidence>
<evidence type="ECO:0000313" key="45">
    <source>
        <dbReference type="EMBL" id="QAV42716.1"/>
    </source>
</evidence>
<dbReference type="Proteomes" id="UP000293733">
    <property type="component" value="Segment"/>
</dbReference>
<dbReference type="Proteomes" id="UP000293046">
    <property type="component" value="Segment"/>
</dbReference>
<dbReference type="Proteomes" id="UP000291083">
    <property type="component" value="Segment"/>
</dbReference>
<dbReference type="EMBL" id="MK388115">
    <property type="protein sequence ID" value="QAV38153.1"/>
    <property type="molecule type" value="Genomic_DNA"/>
</dbReference>
<dbReference type="EMBL" id="MK388120">
    <property type="protein sequence ID" value="QAV38998.1"/>
    <property type="molecule type" value="Genomic_DNA"/>
</dbReference>
<dbReference type="EMBL" id="JX565566">
    <property type="protein sequence ID" value="AFU77723.1"/>
    <property type="molecule type" value="Genomic_DNA"/>
</dbReference>
<evidence type="ECO:0000313" key="4">
    <source>
        <dbReference type="EMBL" id="ADK63762.1"/>
    </source>
</evidence>
<dbReference type="EMBL" id="MK388106">
    <property type="protein sequence ID" value="QAV36632.1"/>
    <property type="molecule type" value="Genomic_DNA"/>
</dbReference>
<dbReference type="Proteomes" id="UP000292676">
    <property type="component" value="Segment"/>
</dbReference>
<evidence type="ECO:0000313" key="17">
    <source>
        <dbReference type="EMBL" id="QAV36970.1"/>
    </source>
</evidence>
<evidence type="ECO:0000313" key="16">
    <source>
        <dbReference type="EMBL" id="QAV36801.1"/>
    </source>
</evidence>
<evidence type="ECO:0000313" key="38">
    <source>
        <dbReference type="EMBL" id="QAV41533.1"/>
    </source>
</evidence>
<dbReference type="Proteomes" id="UP000294146">
    <property type="component" value="Segment"/>
</dbReference>
<dbReference type="EMBL" id="MK388129">
    <property type="protein sequence ID" value="QAV40519.1"/>
    <property type="molecule type" value="Genomic_DNA"/>
</dbReference>
<dbReference type="Proteomes" id="UP000292322">
    <property type="component" value="Segment"/>
</dbReference>
<evidence type="ECO:0000313" key="44">
    <source>
        <dbReference type="EMBL" id="QAV42547.1"/>
    </source>
</evidence>
<dbReference type="InterPro" id="IPR016187">
    <property type="entry name" value="CTDL_fold"/>
</dbReference>
<evidence type="ECO:0000313" key="24">
    <source>
        <dbReference type="EMBL" id="QAV38491.1"/>
    </source>
</evidence>
<evidence type="ECO:0000313" key="51">
    <source>
        <dbReference type="Proteomes" id="UP000160630"/>
    </source>
</evidence>
<evidence type="ECO:0000313" key="22">
    <source>
        <dbReference type="EMBL" id="QAV38153.1"/>
    </source>
</evidence>
<evidence type="ECO:0000313" key="19">
    <source>
        <dbReference type="EMBL" id="QAV37477.1"/>
    </source>
</evidence>
<dbReference type="EMBL" id="GQ409969">
    <property type="protein sequence ID" value="ADK63762.1"/>
    <property type="molecule type" value="Genomic_DNA"/>
</dbReference>
<reference evidence="3 51" key="1">
    <citation type="journal article" date="2009" name="J. Virol.">
        <title>Genome comparison of a nonpathogenic myxoma virus field strain with its ancestor, the virulent Lausanne strain.</title>
        <authorList>
            <person name="Morales M."/>
            <person name="Ramirez M.A."/>
            <person name="Cano M.J."/>
            <person name="Parraga M."/>
            <person name="Castilla J."/>
            <person name="Perez-Ordoyo L.I."/>
            <person name="Torres J.M."/>
            <person name="Barcena J."/>
        </authorList>
    </citation>
    <scope>NUCLEOTIDE SEQUENCE [LARGE SCALE GENOMIC DNA]</scope>
    <source>
        <strain evidence="3">6918</strain>
    </source>
</reference>
<dbReference type="EMBL" id="MK388123">
    <property type="protein sequence ID" value="QAV39505.1"/>
    <property type="molecule type" value="Genomic_DNA"/>
</dbReference>
<dbReference type="EMBL" id="MK388096">
    <property type="protein sequence ID" value="QAV34942.1"/>
    <property type="molecule type" value="Genomic_DNA"/>
</dbReference>
<dbReference type="EMBL" id="MK388098">
    <property type="protein sequence ID" value="QAV35280.1"/>
    <property type="molecule type" value="Genomic_DNA"/>
</dbReference>
<dbReference type="EMBL" id="MK388141">
    <property type="protein sequence ID" value="QAV42547.1"/>
    <property type="molecule type" value="Genomic_DNA"/>
</dbReference>
<evidence type="ECO:0000313" key="42">
    <source>
        <dbReference type="EMBL" id="QAV42209.1"/>
    </source>
</evidence>
<dbReference type="EMBL" id="MK388113">
    <property type="protein sequence ID" value="QAV37815.1"/>
    <property type="molecule type" value="Genomic_DNA"/>
</dbReference>
<dbReference type="EMBL" id="MK388112">
    <property type="protein sequence ID" value="QAV37646.1"/>
    <property type="molecule type" value="Genomic_DNA"/>
</dbReference>
<dbReference type="Proteomes" id="UP000293012">
    <property type="component" value="Segment"/>
</dbReference>
<dbReference type="EMBL" id="MK388109">
    <property type="protein sequence ID" value="QAV37139.1"/>
    <property type="molecule type" value="Genomic_DNA"/>
</dbReference>
<reference evidence="4 50" key="2">
    <citation type="journal article" date="2011" name="Emerg. Infect. Dis.">
        <title>Genome sequence of SG33 strain and recombination between wild-type and vaccine myxoma viruses.</title>
        <authorList>
            <person name="Camus-Bouclainville C."/>
            <person name="Gretillat M."/>
            <person name="Py R."/>
            <person name="Gelfi J."/>
            <person name="Guerin J.L."/>
            <person name="Bertagnoli S."/>
        </authorList>
    </citation>
    <scope>NUCLEOTIDE SEQUENCE [LARGE SCALE GENOMIC DNA]</scope>
    <source>
        <strain evidence="4">SG33</strain>
    </source>
</reference>
<dbReference type="EMBL" id="MK388136">
    <property type="protein sequence ID" value="QAV41702.1"/>
    <property type="molecule type" value="Genomic_DNA"/>
</dbReference>
<reference evidence="5 49" key="3">
    <citation type="journal article" date="2012" name="PLoS Pathog.">
        <title>Evolutionary history and attenuation of myxoma virus on two continents.</title>
        <authorList>
            <person name="Kerr P.J."/>
            <person name="Ghedin E."/>
            <person name="Depasse J.V."/>
            <person name="Fitch A."/>
            <person name="Cattadori I.M."/>
            <person name="Hudson P.J."/>
            <person name="Tscharke D.C."/>
            <person name="Read A.F."/>
            <person name="Holmes E.C."/>
        </authorList>
    </citation>
    <scope>NUCLEOTIDE SEQUENCE [LARGE SCALE GENOMIC DNA]</scope>
    <source>
        <strain evidence="5">England/Cornwall/4-54/1</strain>
    </source>
</reference>
<evidence type="ECO:0000313" key="47">
    <source>
        <dbReference type="EMBL" id="QAV43054.1"/>
    </source>
</evidence>
<dbReference type="Proteomes" id="UP000291359">
    <property type="component" value="Segment"/>
</dbReference>
<dbReference type="Proteomes" id="UP000291536">
    <property type="component" value="Genome"/>
</dbReference>
<dbReference type="Proteomes" id="UP000293529">
    <property type="component" value="Segment"/>
</dbReference>
<evidence type="ECO:0000313" key="7">
    <source>
        <dbReference type="EMBL" id="QAV34604.1"/>
    </source>
</evidence>
<dbReference type="EMBL" id="MK388124">
    <property type="protein sequence ID" value="QAV39674.1"/>
    <property type="molecule type" value="Genomic_DNA"/>
</dbReference>
<dbReference type="SUPFAM" id="SSF56436">
    <property type="entry name" value="C-type lectin-like"/>
    <property type="match status" value="1"/>
</dbReference>
<dbReference type="Proteomes" id="UP000160630">
    <property type="component" value="Segment"/>
</dbReference>
<dbReference type="EMBL" id="MK388095">
    <property type="protein sequence ID" value="QAV34773.1"/>
    <property type="molecule type" value="Genomic_DNA"/>
</dbReference>
<dbReference type="Proteomes" id="UP000096711">
    <property type="component" value="Segment"/>
</dbReference>
<gene>
    <name evidence="4 5" type="ORF">m122R</name>
</gene>
<reference evidence="52 53" key="4">
    <citation type="journal article" date="2019" name="J. Virol.">
        <title>Punctuated evolution of myxoma virus: rapid and disjunct evolution of a recent viral lineage in Australia.</title>
        <authorList>
            <person name="Eden J.-S."/>
            <person name="Kerr P.J."/>
            <person name="Holmes E.C."/>
        </authorList>
    </citation>
    <scope>NUCLEOTIDE SEQUENCE [LARGE SCALE GENOMIC DNA]</scope>
    <source>
        <strain evidence="11">Aust/ACT/Acton/04-2014</strain>
        <strain evidence="20">Aust/ACT/Acton/07-2008</strain>
        <strain evidence="18">Aust/ACT/Acton/08-2014</strain>
        <strain evidence="17">Aust/ACT/Acton/12-2012</strain>
        <strain evidence="16">Aust/ACT/Mulligans Flat</strain>
        <strain evidence="8">Aust/ACT/Mulligans Flat/04-2013/1</strain>
        <strain evidence="6">Aust/ACT/Mulligans Flat/04-2013/2</strain>
        <strain evidence="32">Aust/ACT/Symonston/01-2016</strain>
        <strain evidence="14">Aust/NSW/Avenel/11-1990</strain>
        <strain evidence="29">Aust/NSW/Bluegums/04-2015</strain>
        <strain evidence="24">Aust/NSW/Carwoola/12-2014</strain>
        <strain evidence="25">Aust/NSW/Deniliquin/02-2015</strain>
        <strain evidence="9">Aust/NSW/Euchareena</strain>
        <strain evidence="28">Aust/NSW/Murrumbateman/10-2014</strain>
        <strain evidence="30">Aust/SA/ABC Range/12-2014</strain>
        <strain evidence="13">Aust/SA/Adelaide Hills/05-2012</strain>
        <strain evidence="43">Aust/SA/Brooklyn Park/05-2016</strain>
        <strain evidence="7">Aust/SA/Coomandook/12-2013</strain>
        <strain evidence="42">Aust/SA/Echunga/05-2016</strain>
        <strain evidence="36">Aust/SA/Flinders Ranges/12-2015/1</strain>
        <strain evidence="37">Aust/SA/Flinders Ranges/12-2015/2</strain>
        <strain evidence="39">Aust/SA/Kangarilla/09-2015</strain>
        <strain evidence="44">Aust/SA/Lameroo/04-2016</strain>
        <strain evidence="21">Aust/SA/Monarto Zoo/11-2013</strain>
        <strain evidence="26">Aust/SA/Mt Gambier/01-2015</strain>
        <strain evidence="46">Aust/SA/Mt Gambier/03-2015</strain>
        <strain evidence="38">Aust/SA/Mt Gambier/09-2015</strain>
        <strain evidence="45">Aust/SA/Olympic Dam/08-2015</strain>
        <strain evidence="47">Aust/SA/Port Augusta/10-2014</strain>
        <strain evidence="33">Aust/SA/Pukatja/03-2016</strain>
        <strain evidence="27">Aust/SA/Qualco/01-2015</strain>
        <strain evidence="34">Aust/SA/Quorn/03-2016</strain>
        <strain evidence="35">Aust/SA/Sandy Creek/04-2016</strain>
        <strain evidence="40">Aust/SA/Stewarts Range Rd/09-2015</strain>
        <strain evidence="10">Aust/SA/Turretfield</strain>
        <strain evidence="41">Aust/SA/Waterfall Gully/09-2015</strain>
        <strain evidence="31">Aust/SA/Wilpena/11-2014</strain>
        <strain evidence="15">Aust/Vic/Hattah/10-2012</strain>
        <strain evidence="19">Aust/Vic/Hoppers Crossing/03-2012</strain>
        <strain evidence="12">Aust/Vic/Wonga Park/03-2012</strain>
        <strain evidence="23">MYXV/AUS/1949</strain>
        <strain evidence="22">SLS/AUS/1956</strain>
    </source>
</reference>
<dbReference type="EMBL" id="MK388103">
    <property type="protein sequence ID" value="QAV36125.1"/>
    <property type="molecule type" value="Genomic_DNA"/>
</dbReference>
<dbReference type="Proteomes" id="UP000292892">
    <property type="component" value="Genome"/>
</dbReference>
<dbReference type="Proteomes" id="UP000293008">
    <property type="component" value="Segment"/>
</dbReference>
<dbReference type="Proteomes" id="UP000291290">
    <property type="component" value="Segment"/>
</dbReference>
<dbReference type="Proteomes" id="UP000294706">
    <property type="component" value="Segment"/>
</dbReference>
<dbReference type="Proteomes" id="UP000293478">
    <property type="component" value="Segment"/>
</dbReference>
<evidence type="ECO:0000313" key="5">
    <source>
        <dbReference type="EMBL" id="AFU77723.1"/>
    </source>
</evidence>
<evidence type="ECO:0000313" key="11">
    <source>
        <dbReference type="EMBL" id="QAV35280.1"/>
    </source>
</evidence>
<evidence type="ECO:0000313" key="32">
    <source>
        <dbReference type="EMBL" id="QAV39843.1"/>
    </source>
</evidence>
<evidence type="ECO:0000313" key="49">
    <source>
        <dbReference type="Proteomes" id="UP000096711"/>
    </source>
</evidence>